<evidence type="ECO:0000313" key="2">
    <source>
        <dbReference type="Proteomes" id="UP000054703"/>
    </source>
</evidence>
<comment type="caution">
    <text evidence="1">The sequence shown here is derived from an EMBL/GenBank/DDBJ whole genome shotgun (WGS) entry which is preliminary data.</text>
</comment>
<reference evidence="1 2" key="1">
    <citation type="submission" date="2015-11" db="EMBL/GenBank/DDBJ databases">
        <title>Genomic analysis of 38 Legionella species identifies large and diverse effector repertoires.</title>
        <authorList>
            <person name="Burstein D."/>
            <person name="Amaro F."/>
            <person name="Zusman T."/>
            <person name="Lifshitz Z."/>
            <person name="Cohen O."/>
            <person name="Gilbert J.A."/>
            <person name="Pupko T."/>
            <person name="Shuman H.A."/>
            <person name="Segal G."/>
        </authorList>
    </citation>
    <scope>NUCLEOTIDE SEQUENCE [LARGE SCALE GENOMIC DNA]</scope>
    <source>
        <strain evidence="1 2">SC-63-C7</strain>
    </source>
</reference>
<evidence type="ECO:0000313" key="1">
    <source>
        <dbReference type="EMBL" id="KTD70356.1"/>
    </source>
</evidence>
<dbReference type="RefSeq" id="WP_058512530.1">
    <property type="nucleotide sequence ID" value="NZ_CAAAIH010000031.1"/>
</dbReference>
<dbReference type="AlphaFoldDB" id="A0A0W0ZMX3"/>
<accession>A0A0W0ZMX3</accession>
<dbReference type="STRING" id="45074.Lsan_0038"/>
<gene>
    <name evidence="1" type="ORF">Lsan_0038</name>
</gene>
<dbReference type="EMBL" id="LNYU01000002">
    <property type="protein sequence ID" value="KTD70356.1"/>
    <property type="molecule type" value="Genomic_DNA"/>
</dbReference>
<protein>
    <submittedName>
        <fullName evidence="1">Uncharacterized protein</fullName>
    </submittedName>
</protein>
<dbReference type="PATRIC" id="fig|45074.5.peg.43"/>
<keyword evidence="2" id="KW-1185">Reference proteome</keyword>
<dbReference type="Proteomes" id="UP000054703">
    <property type="component" value="Unassembled WGS sequence"/>
</dbReference>
<proteinExistence type="predicted"/>
<name>A0A0W0ZMX3_9GAMM</name>
<sequence>MTIKLSISHYDNQNRWLYGETDNGNKYVFIDEWHEEKRTYYPVLYTCTRNGLPYIPLYDENYEIKCGFNHTWDKSIVERFSSAYAVYTAILE</sequence>
<organism evidence="1 2">
    <name type="scientific">Legionella santicrucis</name>
    <dbReference type="NCBI Taxonomy" id="45074"/>
    <lineage>
        <taxon>Bacteria</taxon>
        <taxon>Pseudomonadati</taxon>
        <taxon>Pseudomonadota</taxon>
        <taxon>Gammaproteobacteria</taxon>
        <taxon>Legionellales</taxon>
        <taxon>Legionellaceae</taxon>
        <taxon>Legionella</taxon>
    </lineage>
</organism>